<organism evidence="4 5">
    <name type="scientific">Micromonospora fulviviridis</name>
    <dbReference type="NCBI Taxonomy" id="47860"/>
    <lineage>
        <taxon>Bacteria</taxon>
        <taxon>Bacillati</taxon>
        <taxon>Actinomycetota</taxon>
        <taxon>Actinomycetes</taxon>
        <taxon>Micromonosporales</taxon>
        <taxon>Micromonosporaceae</taxon>
        <taxon>Micromonospora</taxon>
    </lineage>
</organism>
<evidence type="ECO:0000256" key="3">
    <source>
        <dbReference type="SAM" id="Phobius"/>
    </source>
</evidence>
<keyword evidence="3" id="KW-1133">Transmembrane helix</keyword>
<evidence type="ECO:0000313" key="4">
    <source>
        <dbReference type="EMBL" id="MEU0155558.1"/>
    </source>
</evidence>
<evidence type="ECO:0000313" key="5">
    <source>
        <dbReference type="Proteomes" id="UP001550348"/>
    </source>
</evidence>
<feature type="transmembrane region" description="Helical" evidence="3">
    <location>
        <begin position="95"/>
        <end position="118"/>
    </location>
</feature>
<protein>
    <recommendedName>
        <fullName evidence="6">DUF2637 domain-containing protein</fullName>
    </recommendedName>
</protein>
<keyword evidence="3" id="KW-0812">Transmembrane</keyword>
<dbReference type="EMBL" id="JBEXRX010000114">
    <property type="protein sequence ID" value="MEU0155558.1"/>
    <property type="molecule type" value="Genomic_DNA"/>
</dbReference>
<accession>A0ABV2VRY1</accession>
<reference evidence="4 5" key="1">
    <citation type="submission" date="2024-06" db="EMBL/GenBank/DDBJ databases">
        <title>The Natural Products Discovery Center: Release of the First 8490 Sequenced Strains for Exploring Actinobacteria Biosynthetic Diversity.</title>
        <authorList>
            <person name="Kalkreuter E."/>
            <person name="Kautsar S.A."/>
            <person name="Yang D."/>
            <person name="Bader C.D."/>
            <person name="Teijaro C.N."/>
            <person name="Fluegel L."/>
            <person name="Davis C.M."/>
            <person name="Simpson J.R."/>
            <person name="Lauterbach L."/>
            <person name="Steele A.D."/>
            <person name="Gui C."/>
            <person name="Meng S."/>
            <person name="Li G."/>
            <person name="Viehrig K."/>
            <person name="Ye F."/>
            <person name="Su P."/>
            <person name="Kiefer A.F."/>
            <person name="Nichols A."/>
            <person name="Cepeda A.J."/>
            <person name="Yan W."/>
            <person name="Fan B."/>
            <person name="Jiang Y."/>
            <person name="Adhikari A."/>
            <person name="Zheng C.-J."/>
            <person name="Schuster L."/>
            <person name="Cowan T.M."/>
            <person name="Smanski M.J."/>
            <person name="Chevrette M.G."/>
            <person name="De Carvalho L.P.S."/>
            <person name="Shen B."/>
        </authorList>
    </citation>
    <scope>NUCLEOTIDE SEQUENCE [LARGE SCALE GENOMIC DNA]</scope>
    <source>
        <strain evidence="4 5">NPDC006286</strain>
    </source>
</reference>
<feature type="coiled-coil region" evidence="1">
    <location>
        <begin position="243"/>
        <end position="277"/>
    </location>
</feature>
<name>A0ABV2VRY1_9ACTN</name>
<proteinExistence type="predicted"/>
<keyword evidence="5" id="KW-1185">Reference proteome</keyword>
<feature type="region of interest" description="Disordered" evidence="2">
    <location>
        <begin position="1"/>
        <end position="23"/>
    </location>
</feature>
<feature type="compositionally biased region" description="Polar residues" evidence="2">
    <location>
        <begin position="1"/>
        <end position="11"/>
    </location>
</feature>
<feature type="coiled-coil region" evidence="1">
    <location>
        <begin position="321"/>
        <end position="404"/>
    </location>
</feature>
<evidence type="ECO:0000256" key="2">
    <source>
        <dbReference type="SAM" id="MobiDB-lite"/>
    </source>
</evidence>
<gene>
    <name evidence="4" type="ORF">ABZ071_27365</name>
</gene>
<keyword evidence="1" id="KW-0175">Coiled coil</keyword>
<feature type="transmembrane region" description="Helical" evidence="3">
    <location>
        <begin position="65"/>
        <end position="83"/>
    </location>
</feature>
<dbReference type="Proteomes" id="UP001550348">
    <property type="component" value="Unassembled WGS sequence"/>
</dbReference>
<dbReference type="RefSeq" id="WP_355667143.1">
    <property type="nucleotide sequence ID" value="NZ_JBEXRX010000114.1"/>
</dbReference>
<comment type="caution">
    <text evidence="4">The sequence shown here is derived from an EMBL/GenBank/DDBJ whole genome shotgun (WGS) entry which is preliminary data.</text>
</comment>
<evidence type="ECO:0008006" key="6">
    <source>
        <dbReference type="Google" id="ProtNLM"/>
    </source>
</evidence>
<feature type="transmembrane region" description="Helical" evidence="3">
    <location>
        <begin position="32"/>
        <end position="50"/>
    </location>
</feature>
<sequence>MTTTTETTADVQSEPVPPSEGGAERVEDRIKLIILGGIMIAALAASFTHMKDWTMELMPEGTSDWFGWVNAVISELVPLVATLSLRKRLRQGKKLWSYALVMLLLGAVLSLAAQLSAVGEDAGWSAKFLACLPSLAFLFLSKLVMGDLDSGRKHAEIEAERQRQAAAEAARRADEVRAARAETAAARAAQAEAEKTARAETARAEAETSARVAAETRATEAETAAQVQAEKQAEIEAATEAEIAAHAQAAAEARKAVEAAEQRAAAAIEAARLAEGRLAEARDTADRAAAARVLAEQTSAEQVRILTEATEQAERDYQHALADARFTAQTAQARAEELEETTRTLQAQLAEAQRFAERQATARARAEQEAQAIIDARDGLVNELERTRRALARAQEKAETTSGRQPEIVRPAPRKSLAAVPAELPPGLPEVETVKPEKVAAILVARAENPDATQTALAEITGISDRTIRKVLNAVPAEIVGQVLELTSGRVA</sequence>
<feature type="coiled-coil region" evidence="1">
    <location>
        <begin position="152"/>
        <end position="179"/>
    </location>
</feature>
<evidence type="ECO:0000256" key="1">
    <source>
        <dbReference type="SAM" id="Coils"/>
    </source>
</evidence>
<keyword evidence="3" id="KW-0472">Membrane</keyword>